<evidence type="ECO:0000313" key="3">
    <source>
        <dbReference type="Proteomes" id="UP001162162"/>
    </source>
</evidence>
<evidence type="ECO:0000256" key="1">
    <source>
        <dbReference type="SAM" id="MobiDB-lite"/>
    </source>
</evidence>
<organism evidence="2 3">
    <name type="scientific">Aromia moschata</name>
    <dbReference type="NCBI Taxonomy" id="1265417"/>
    <lineage>
        <taxon>Eukaryota</taxon>
        <taxon>Metazoa</taxon>
        <taxon>Ecdysozoa</taxon>
        <taxon>Arthropoda</taxon>
        <taxon>Hexapoda</taxon>
        <taxon>Insecta</taxon>
        <taxon>Pterygota</taxon>
        <taxon>Neoptera</taxon>
        <taxon>Endopterygota</taxon>
        <taxon>Coleoptera</taxon>
        <taxon>Polyphaga</taxon>
        <taxon>Cucujiformia</taxon>
        <taxon>Chrysomeloidea</taxon>
        <taxon>Cerambycidae</taxon>
        <taxon>Cerambycinae</taxon>
        <taxon>Callichromatini</taxon>
        <taxon>Aromia</taxon>
    </lineage>
</organism>
<feature type="compositionally biased region" description="Basic and acidic residues" evidence="1">
    <location>
        <begin position="26"/>
        <end position="37"/>
    </location>
</feature>
<protein>
    <submittedName>
        <fullName evidence="2">Uncharacterized protein</fullName>
    </submittedName>
</protein>
<evidence type="ECO:0000313" key="2">
    <source>
        <dbReference type="EMBL" id="KAJ8939145.1"/>
    </source>
</evidence>
<accession>A0AAV8XKD0</accession>
<reference evidence="2" key="1">
    <citation type="journal article" date="2023" name="Insect Mol. Biol.">
        <title>Genome sequencing provides insights into the evolution of gene families encoding plant cell wall-degrading enzymes in longhorned beetles.</title>
        <authorList>
            <person name="Shin N.R."/>
            <person name="Okamura Y."/>
            <person name="Kirsch R."/>
            <person name="Pauchet Y."/>
        </authorList>
    </citation>
    <scope>NUCLEOTIDE SEQUENCE</scope>
    <source>
        <strain evidence="2">AMC_N1</strain>
    </source>
</reference>
<proteinExistence type="predicted"/>
<dbReference type="Proteomes" id="UP001162162">
    <property type="component" value="Unassembled WGS sequence"/>
</dbReference>
<feature type="compositionally biased region" description="Polar residues" evidence="1">
    <location>
        <begin position="45"/>
        <end position="57"/>
    </location>
</feature>
<dbReference type="EMBL" id="JAPWTK010000506">
    <property type="protein sequence ID" value="KAJ8939145.1"/>
    <property type="molecule type" value="Genomic_DNA"/>
</dbReference>
<dbReference type="AlphaFoldDB" id="A0AAV8XKD0"/>
<keyword evidence="3" id="KW-1185">Reference proteome</keyword>
<name>A0AAV8XKD0_9CUCU</name>
<sequence length="113" mass="12218">MAWIIRSPDTLGERVIIGYGNVCGKRGENEGCGKWENKTGPSPPTTSQYESTCTRSTPKPEERPSPLSPVAGGIRILVPHGTAMLIARRAETKCLAVLIRDPKPALSNPRLPL</sequence>
<comment type="caution">
    <text evidence="2">The sequence shown here is derived from an EMBL/GenBank/DDBJ whole genome shotgun (WGS) entry which is preliminary data.</text>
</comment>
<feature type="region of interest" description="Disordered" evidence="1">
    <location>
        <begin position="26"/>
        <end position="71"/>
    </location>
</feature>
<gene>
    <name evidence="2" type="ORF">NQ318_010900</name>
</gene>